<dbReference type="InterPro" id="IPR045393">
    <property type="entry name" value="DUF6518"/>
</dbReference>
<name>A0A9X1N8Q9_9ACTN</name>
<feature type="transmembrane region" description="Helical" evidence="1">
    <location>
        <begin position="162"/>
        <end position="181"/>
    </location>
</feature>
<comment type="caution">
    <text evidence="2">The sequence shown here is derived from an EMBL/GenBank/DDBJ whole genome shotgun (WGS) entry which is preliminary data.</text>
</comment>
<keyword evidence="1" id="KW-0812">Transmembrane</keyword>
<evidence type="ECO:0000256" key="1">
    <source>
        <dbReference type="SAM" id="Phobius"/>
    </source>
</evidence>
<gene>
    <name evidence="2" type="ORF">LR394_06190</name>
</gene>
<feature type="transmembrane region" description="Helical" evidence="1">
    <location>
        <begin position="75"/>
        <end position="94"/>
    </location>
</feature>
<proteinExistence type="predicted"/>
<keyword evidence="3" id="KW-1185">Reference proteome</keyword>
<organism evidence="2 3">
    <name type="scientific">Kineosporia babensis</name>
    <dbReference type="NCBI Taxonomy" id="499548"/>
    <lineage>
        <taxon>Bacteria</taxon>
        <taxon>Bacillati</taxon>
        <taxon>Actinomycetota</taxon>
        <taxon>Actinomycetes</taxon>
        <taxon>Kineosporiales</taxon>
        <taxon>Kineosporiaceae</taxon>
        <taxon>Kineosporia</taxon>
    </lineage>
</organism>
<feature type="transmembrane region" description="Helical" evidence="1">
    <location>
        <begin position="133"/>
        <end position="156"/>
    </location>
</feature>
<sequence length="214" mass="22537">MSESLTRQSSPRHGNFGITAYTCILVSVLSLVLGALTAWAQKVLPYELFSFANSANGWLLLMVALLVWVRAEVRLAAVLGSVSGVLLMLGYTAGRTLYYGETYDPWLWTLAAALAGPFIGVATAWLRAGGIRAALGTAALAGVTIGEAIYGVRYVGESTSPVYWVLSGVAGVAFLVGMMLLRLPSWRAALIAVVATAAVIVVFIPVYGTVGTYA</sequence>
<dbReference type="AlphaFoldDB" id="A0A9X1N8Q9"/>
<dbReference type="Pfam" id="PF20128">
    <property type="entry name" value="DUF6518"/>
    <property type="match status" value="1"/>
</dbReference>
<reference evidence="2" key="1">
    <citation type="submission" date="2021-11" db="EMBL/GenBank/DDBJ databases">
        <title>Streptomyces corallinus and Kineosporia corallina sp. nov., two new coral-derived marine actinobacteria.</title>
        <authorList>
            <person name="Buangrab K."/>
            <person name="Sutthacheep M."/>
            <person name="Yeemin T."/>
            <person name="Harunari E."/>
            <person name="Igarashi Y."/>
            <person name="Sripreechasak P."/>
            <person name="Kanchanasin P."/>
            <person name="Tanasupawat S."/>
            <person name="Phongsopitanun W."/>
        </authorList>
    </citation>
    <scope>NUCLEOTIDE SEQUENCE</scope>
    <source>
        <strain evidence="2">JCM 31032</strain>
    </source>
</reference>
<feature type="transmembrane region" description="Helical" evidence="1">
    <location>
        <begin position="20"/>
        <end position="40"/>
    </location>
</feature>
<dbReference type="Proteomes" id="UP001138997">
    <property type="component" value="Unassembled WGS sequence"/>
</dbReference>
<feature type="transmembrane region" description="Helical" evidence="1">
    <location>
        <begin position="106"/>
        <end position="126"/>
    </location>
</feature>
<evidence type="ECO:0000313" key="2">
    <source>
        <dbReference type="EMBL" id="MCD5310477.1"/>
    </source>
</evidence>
<accession>A0A9X1N8Q9</accession>
<evidence type="ECO:0000313" key="3">
    <source>
        <dbReference type="Proteomes" id="UP001138997"/>
    </source>
</evidence>
<keyword evidence="1" id="KW-1133">Transmembrane helix</keyword>
<dbReference type="RefSeq" id="WP_231439416.1">
    <property type="nucleotide sequence ID" value="NZ_JAJOMB010000003.1"/>
</dbReference>
<keyword evidence="1" id="KW-0472">Membrane</keyword>
<dbReference type="EMBL" id="JAJOMB010000003">
    <property type="protein sequence ID" value="MCD5310477.1"/>
    <property type="molecule type" value="Genomic_DNA"/>
</dbReference>
<feature type="transmembrane region" description="Helical" evidence="1">
    <location>
        <begin position="188"/>
        <end position="208"/>
    </location>
</feature>
<protein>
    <submittedName>
        <fullName evidence="2">DUF6518 family protein</fullName>
    </submittedName>
</protein>
<feature type="transmembrane region" description="Helical" evidence="1">
    <location>
        <begin position="46"/>
        <end position="68"/>
    </location>
</feature>